<dbReference type="EMBL" id="BOOZ01000027">
    <property type="protein sequence ID" value="GIJ11190.1"/>
    <property type="molecule type" value="Genomic_DNA"/>
</dbReference>
<comment type="caution">
    <text evidence="6">The sequence shown here is derived from an EMBL/GenBank/DDBJ whole genome shotgun (WGS) entry which is preliminary data.</text>
</comment>
<name>A0ABQ4HZW6_9ACTN</name>
<dbReference type="PANTHER" id="PTHR42953">
    <property type="entry name" value="HIGH-AFFINITY ZINC UPTAKE SYSTEM PROTEIN ZNUA-RELATED"/>
    <property type="match status" value="1"/>
</dbReference>
<gene>
    <name evidence="6" type="ORF">Van01_44040</name>
</gene>
<evidence type="ECO:0000313" key="6">
    <source>
        <dbReference type="EMBL" id="GIJ11190.1"/>
    </source>
</evidence>
<evidence type="ECO:0000256" key="2">
    <source>
        <dbReference type="ARBA" id="ARBA00022448"/>
    </source>
</evidence>
<keyword evidence="3" id="KW-0479">Metal-binding</keyword>
<dbReference type="InterPro" id="IPR047701">
    <property type="entry name" value="AztC-like"/>
</dbReference>
<dbReference type="Pfam" id="PF01297">
    <property type="entry name" value="ZnuA"/>
    <property type="match status" value="1"/>
</dbReference>
<evidence type="ECO:0000256" key="1">
    <source>
        <dbReference type="ARBA" id="ARBA00004196"/>
    </source>
</evidence>
<keyword evidence="4" id="KW-0732">Signal</keyword>
<protein>
    <submittedName>
        <fullName evidence="6">ABC transporter substrate-binding protein</fullName>
    </submittedName>
</protein>
<dbReference type="InterPro" id="IPR006128">
    <property type="entry name" value="Lipoprotein_PsaA-like"/>
</dbReference>
<dbReference type="PRINTS" id="PR00690">
    <property type="entry name" value="ADHESNFAMILY"/>
</dbReference>
<keyword evidence="7" id="KW-1185">Reference proteome</keyword>
<dbReference type="PROSITE" id="PS51257">
    <property type="entry name" value="PROKAR_LIPOPROTEIN"/>
    <property type="match status" value="1"/>
</dbReference>
<comment type="subcellular location">
    <subcellularLocation>
        <location evidence="1">Cell envelope</location>
    </subcellularLocation>
</comment>
<keyword evidence="2 5" id="KW-0813">Transport</keyword>
<proteinExistence type="inferred from homology"/>
<dbReference type="Gene3D" id="3.40.50.1980">
    <property type="entry name" value="Nitrogenase molybdenum iron protein domain"/>
    <property type="match status" value="2"/>
</dbReference>
<reference evidence="6 7" key="1">
    <citation type="submission" date="2021-01" db="EMBL/GenBank/DDBJ databases">
        <title>Whole genome shotgun sequence of Verrucosispora andamanensis NBRC 109075.</title>
        <authorList>
            <person name="Komaki H."/>
            <person name="Tamura T."/>
        </authorList>
    </citation>
    <scope>NUCLEOTIDE SEQUENCE [LARGE SCALE GENOMIC DNA]</scope>
    <source>
        <strain evidence="6 7">NBRC 109075</strain>
    </source>
</reference>
<dbReference type="InterPro" id="IPR050492">
    <property type="entry name" value="Bact_metal-bind_prot9"/>
</dbReference>
<dbReference type="InterPro" id="IPR006127">
    <property type="entry name" value="ZnuA-like"/>
</dbReference>
<dbReference type="RefSeq" id="WP_204010771.1">
    <property type="nucleotide sequence ID" value="NZ_BOOZ01000027.1"/>
</dbReference>
<dbReference type="SUPFAM" id="SSF53807">
    <property type="entry name" value="Helical backbone' metal receptor"/>
    <property type="match status" value="1"/>
</dbReference>
<evidence type="ECO:0000313" key="7">
    <source>
        <dbReference type="Proteomes" id="UP000647017"/>
    </source>
</evidence>
<evidence type="ECO:0000256" key="4">
    <source>
        <dbReference type="ARBA" id="ARBA00022729"/>
    </source>
</evidence>
<accession>A0ABQ4HZW6</accession>
<dbReference type="NCBIfam" id="NF040870">
    <property type="entry name" value="AztC"/>
    <property type="match status" value="1"/>
</dbReference>
<dbReference type="InterPro" id="IPR006129">
    <property type="entry name" value="AdhesinB"/>
</dbReference>
<evidence type="ECO:0000256" key="3">
    <source>
        <dbReference type="ARBA" id="ARBA00022723"/>
    </source>
</evidence>
<dbReference type="PANTHER" id="PTHR42953:SF1">
    <property type="entry name" value="METAL-BINDING PROTEIN HI_0362-RELATED"/>
    <property type="match status" value="1"/>
</dbReference>
<organism evidence="6 7">
    <name type="scientific">Micromonospora andamanensis</name>
    <dbReference type="NCBI Taxonomy" id="1287068"/>
    <lineage>
        <taxon>Bacteria</taxon>
        <taxon>Bacillati</taxon>
        <taxon>Actinomycetota</taxon>
        <taxon>Actinomycetes</taxon>
        <taxon>Micromonosporales</taxon>
        <taxon>Micromonosporaceae</taxon>
        <taxon>Micromonospora</taxon>
    </lineage>
</organism>
<dbReference type="PRINTS" id="PR00691">
    <property type="entry name" value="ADHESINB"/>
</dbReference>
<evidence type="ECO:0000256" key="5">
    <source>
        <dbReference type="RuleBase" id="RU003512"/>
    </source>
</evidence>
<dbReference type="Proteomes" id="UP000647017">
    <property type="component" value="Unassembled WGS sequence"/>
</dbReference>
<comment type="similarity">
    <text evidence="5">Belongs to the bacterial solute-binding protein 9 family.</text>
</comment>
<sequence>MRVPKLLAVLVATAVLLAGGIGCTSPDRTRIVVTTNILGDIVSKIVGDQARVSVLMKPNADPHSFAISAREAHAMQTADLVVYNGLGLEEAVLHHVQAASTEGVPTVEVGARIEPIDYRGGDAAGLPDPHFWTDPTRVVTALRLLTEEIIEHVDGVDADVVRQRAESYASEIGDLDAELVERFAGIPEQRRVLVTNHHVFGYLAERYDLAVVGAIIPSGTTLASPSASDLASLVTAIETHRVPAIFADTAQPARLAEVLAAEAGITVRVVGLYSESLSDADGDAASYLDMMRFNTEAIIGGLSGS</sequence>